<dbReference type="EMBL" id="JBIYSL010000003">
    <property type="protein sequence ID" value="MFK0523483.1"/>
    <property type="molecule type" value="Genomic_DNA"/>
</dbReference>
<accession>A0ABW8HUX7</accession>
<dbReference type="Gene3D" id="1.20.1250.20">
    <property type="entry name" value="MFS general substrate transporter like domains"/>
    <property type="match status" value="1"/>
</dbReference>
<evidence type="ECO:0000256" key="3">
    <source>
        <dbReference type="ARBA" id="ARBA00022692"/>
    </source>
</evidence>
<evidence type="ECO:0000256" key="4">
    <source>
        <dbReference type="ARBA" id="ARBA00022989"/>
    </source>
</evidence>
<dbReference type="PANTHER" id="PTHR23513:SF19">
    <property type="entry name" value="MAJOR FACILITATOR SUPERFAMILY (MFS) PROFILE DOMAIN-CONTAINING PROTEIN"/>
    <property type="match status" value="1"/>
</dbReference>
<keyword evidence="8" id="KW-1185">Reference proteome</keyword>
<keyword evidence="3 6" id="KW-0812">Transmembrane</keyword>
<name>A0ABW8HUX7_9BACL</name>
<evidence type="ECO:0000256" key="2">
    <source>
        <dbReference type="ARBA" id="ARBA00022475"/>
    </source>
</evidence>
<keyword evidence="2" id="KW-1003">Cell membrane</keyword>
<feature type="transmembrane region" description="Helical" evidence="6">
    <location>
        <begin position="143"/>
        <end position="164"/>
    </location>
</feature>
<feature type="transmembrane region" description="Helical" evidence="6">
    <location>
        <begin position="47"/>
        <end position="69"/>
    </location>
</feature>
<evidence type="ECO:0008006" key="9">
    <source>
        <dbReference type="Google" id="ProtNLM"/>
    </source>
</evidence>
<evidence type="ECO:0000313" key="7">
    <source>
        <dbReference type="EMBL" id="MFK0523483.1"/>
    </source>
</evidence>
<protein>
    <recommendedName>
        <fullName evidence="9">Major facilitator superfamily protein</fullName>
    </recommendedName>
</protein>
<feature type="transmembrane region" description="Helical" evidence="6">
    <location>
        <begin position="75"/>
        <end position="94"/>
    </location>
</feature>
<dbReference type="Proteomes" id="UP001618531">
    <property type="component" value="Unassembled WGS sequence"/>
</dbReference>
<organism evidence="7 8">
    <name type="scientific">Paenibacillus illinoisensis</name>
    <dbReference type="NCBI Taxonomy" id="59845"/>
    <lineage>
        <taxon>Bacteria</taxon>
        <taxon>Bacillati</taxon>
        <taxon>Bacillota</taxon>
        <taxon>Bacilli</taxon>
        <taxon>Bacillales</taxon>
        <taxon>Paenibacillaceae</taxon>
        <taxon>Paenibacillus</taxon>
    </lineage>
</organism>
<feature type="transmembrane region" description="Helical" evidence="6">
    <location>
        <begin position="184"/>
        <end position="205"/>
    </location>
</feature>
<keyword evidence="4 6" id="KW-1133">Transmembrane helix</keyword>
<evidence type="ECO:0000256" key="5">
    <source>
        <dbReference type="ARBA" id="ARBA00023136"/>
    </source>
</evidence>
<sequence length="242" mass="26287">MVITLLVYEQTGSVLYAALFPFIQMMARIAAALSSSWLVGRFSVAKLLIGIPAAKTLILTGIAISLTYLTLHIPVLLAVITVLSFLEGWESLVLDTMTSRLAVQDEELVKTKRLLSFSSQTATIVGYAIAGLVVSHWGASTTFWAAAAMSWASLTLMIAISLLLDDTAKKDDLRHLERPNRNVLRENLLLTGAFGVSALLFGWVADESGIWLVYLIGGAMLILSSMFSGLNPARRQRSSIRA</sequence>
<evidence type="ECO:0000256" key="6">
    <source>
        <dbReference type="SAM" id="Phobius"/>
    </source>
</evidence>
<reference evidence="7 8" key="1">
    <citation type="submission" date="2024-11" db="EMBL/GenBank/DDBJ databases">
        <title>Identification and Characterization of a Novel Fosfomycin Bacillithiol Transferase FosB8 in Paenibacillus illinoisensis.</title>
        <authorList>
            <person name="Lu W."/>
        </authorList>
    </citation>
    <scope>NUCLEOTIDE SEQUENCE [LARGE SCALE GENOMIC DNA]</scope>
    <source>
        <strain evidence="7 8">WP77</strain>
    </source>
</reference>
<dbReference type="PANTHER" id="PTHR23513">
    <property type="entry name" value="INTEGRAL MEMBRANE EFFLUX PROTEIN-RELATED"/>
    <property type="match status" value="1"/>
</dbReference>
<feature type="transmembrane region" description="Helical" evidence="6">
    <location>
        <begin position="14"/>
        <end position="40"/>
    </location>
</feature>
<feature type="transmembrane region" description="Helical" evidence="6">
    <location>
        <begin position="211"/>
        <end position="231"/>
    </location>
</feature>
<evidence type="ECO:0000256" key="1">
    <source>
        <dbReference type="ARBA" id="ARBA00004651"/>
    </source>
</evidence>
<keyword evidence="5 6" id="KW-0472">Membrane</keyword>
<dbReference type="SUPFAM" id="SSF103473">
    <property type="entry name" value="MFS general substrate transporter"/>
    <property type="match status" value="1"/>
</dbReference>
<evidence type="ECO:0000313" key="8">
    <source>
        <dbReference type="Proteomes" id="UP001618531"/>
    </source>
</evidence>
<gene>
    <name evidence="7" type="ORF">ACINKY_14840</name>
</gene>
<feature type="transmembrane region" description="Helical" evidence="6">
    <location>
        <begin position="114"/>
        <end position="137"/>
    </location>
</feature>
<dbReference type="InterPro" id="IPR036259">
    <property type="entry name" value="MFS_trans_sf"/>
</dbReference>
<comment type="caution">
    <text evidence="7">The sequence shown here is derived from an EMBL/GenBank/DDBJ whole genome shotgun (WGS) entry which is preliminary data.</text>
</comment>
<proteinExistence type="predicted"/>
<comment type="subcellular location">
    <subcellularLocation>
        <location evidence="1">Cell membrane</location>
        <topology evidence="1">Multi-pass membrane protein</topology>
    </subcellularLocation>
</comment>